<accession>A0A0G3CET6</accession>
<dbReference type="AlphaFoldDB" id="A0A0G3CET6"/>
<protein>
    <submittedName>
        <fullName evidence="2">Uncharacterized protein</fullName>
    </submittedName>
</protein>
<keyword evidence="1" id="KW-0812">Transmembrane</keyword>
<name>A0A0G3CET6_METBA</name>
<evidence type="ECO:0000313" key="3">
    <source>
        <dbReference type="Proteomes" id="UP000035331"/>
    </source>
</evidence>
<dbReference type="EMBL" id="CP008746">
    <property type="protein sequence ID" value="AKJ38488.1"/>
    <property type="molecule type" value="Genomic_DNA"/>
</dbReference>
<keyword evidence="1" id="KW-1133">Transmembrane helix</keyword>
<gene>
    <name evidence="2" type="ORF">MCM1_1442</name>
</gene>
<evidence type="ECO:0000256" key="1">
    <source>
        <dbReference type="SAM" id="Phobius"/>
    </source>
</evidence>
<keyword evidence="1" id="KW-0472">Membrane</keyword>
<feature type="transmembrane region" description="Helical" evidence="1">
    <location>
        <begin position="12"/>
        <end position="34"/>
    </location>
</feature>
<evidence type="ECO:0000313" key="2">
    <source>
        <dbReference type="EMBL" id="AKJ38488.1"/>
    </source>
</evidence>
<dbReference type="Proteomes" id="UP000035331">
    <property type="component" value="Chromosome"/>
</dbReference>
<proteinExistence type="predicted"/>
<reference evidence="2 3" key="2">
    <citation type="journal article" date="2015" name="Stand. Genomic Sci.">
        <title>The complete genome sequence of the rumen methanogen Methanosarcina barkeri CM1.</title>
        <authorList>
            <person name="Lambie S.C."/>
            <person name="Kelly W.J."/>
            <person name="Leahy S.C."/>
            <person name="Li D."/>
            <person name="Reilly K."/>
            <person name="McAllister T.A."/>
            <person name="Valle E.R."/>
            <person name="Attwood G.T."/>
            <person name="Altermann E."/>
        </authorList>
    </citation>
    <scope>NUCLEOTIDE SEQUENCE [LARGE SCALE GENOMIC DNA]</scope>
    <source>
        <strain evidence="2 3">CM1</strain>
    </source>
</reference>
<organism evidence="2 3">
    <name type="scientific">Methanosarcina barkeri CM1</name>
    <dbReference type="NCBI Taxonomy" id="796385"/>
    <lineage>
        <taxon>Archaea</taxon>
        <taxon>Methanobacteriati</taxon>
        <taxon>Methanobacteriota</taxon>
        <taxon>Stenosarchaea group</taxon>
        <taxon>Methanomicrobia</taxon>
        <taxon>Methanosarcinales</taxon>
        <taxon>Methanosarcinaceae</taxon>
        <taxon>Methanosarcina</taxon>
    </lineage>
</organism>
<reference evidence="3" key="1">
    <citation type="submission" date="2014-06" db="EMBL/GenBank/DDBJ databases">
        <title>The complete genome sequence of Methanosarcina barkeri CM1.</title>
        <authorList>
            <consortium name="Pastoral Greenhouse Gas Research Consortium"/>
            <person name="Lambie S.C."/>
            <person name="Leahy S.C."/>
            <person name="Kelly W.J."/>
            <person name="Li D."/>
            <person name="Reilly K."/>
            <person name="Attwood G.T."/>
            <person name="Altermann E."/>
        </authorList>
    </citation>
    <scope>NUCLEOTIDE SEQUENCE [LARGE SCALE GENOMIC DNA]</scope>
    <source>
        <strain evidence="3">CM1</strain>
    </source>
</reference>
<sequence>MYEGMYGSARGLGFFAILMTVIITPIAGIISIFIECNTLYYL</sequence>